<dbReference type="EMBL" id="LT828648">
    <property type="protein sequence ID" value="SLM48387.1"/>
    <property type="molecule type" value="Genomic_DNA"/>
</dbReference>
<dbReference type="InterPro" id="IPR001789">
    <property type="entry name" value="Sig_transdc_resp-reg_receiver"/>
</dbReference>
<keyword evidence="7" id="KW-1185">Reference proteome</keyword>
<feature type="domain" description="Response regulatory" evidence="5">
    <location>
        <begin position="21"/>
        <end position="142"/>
    </location>
</feature>
<dbReference type="PANTHER" id="PTHR32071:SF113">
    <property type="entry name" value="ALGINATE BIOSYNTHESIS TRANSCRIPTIONAL REGULATORY PROTEIN ALGB"/>
    <property type="match status" value="1"/>
</dbReference>
<protein>
    <submittedName>
        <fullName evidence="6">Sigma-54 dependent transcriptional regulator</fullName>
    </submittedName>
</protein>
<dbReference type="Gene3D" id="1.10.10.60">
    <property type="entry name" value="Homeodomain-like"/>
    <property type="match status" value="1"/>
</dbReference>
<dbReference type="Pfam" id="PF00158">
    <property type="entry name" value="Sigma54_activat"/>
    <property type="match status" value="1"/>
</dbReference>
<dbReference type="InterPro" id="IPR011006">
    <property type="entry name" value="CheY-like_superfamily"/>
</dbReference>
<dbReference type="SUPFAM" id="SSF52172">
    <property type="entry name" value="CheY-like"/>
    <property type="match status" value="1"/>
</dbReference>
<dbReference type="PROSITE" id="PS00676">
    <property type="entry name" value="SIGMA54_INTERACT_2"/>
    <property type="match status" value="1"/>
</dbReference>
<sequence>MSHGGVLDAKTPGKRSKAPFTILIVEDSPTDIELMLHALEDADLKPLGGDFEMEVRANAEGALQLLAERSVDLVLTDMMLPGLSGLDLVGRIQALDPNLPVLVVTRMNTVSQAVDAMRRGAFDYIVKPVNAADLEMRLHRAIRISEILRRHAIYEHHDRQVYESNSLVGGSRAFEQIISRIREATQSRSTVLITGETGTGKGLIARAIHQQSLQPDHPFQIIDCTTLPEGMMESELFGHVRGAFTGAISDKPGLIELANGGTVFFDEIGELPLPLQSKLLRVLEDNEVRPVGGTRVRTVNIRFIAATNRDLERRVRDGSFRKDLYYRLAVISIAVLPLRERREDIPVIARHLLTKLSREMGKPGCHFDERAMEALVAYDWPGNGRELRNVVERAVLLATNETVRASDIRGLLPGREADSAGIPDIGLTSLPYIEAKERAIDQFTKAYLEAKLVQHGGVITKAAESSGIPRQHFSLLMKRFLGSDAAGET</sequence>
<dbReference type="RefSeq" id="WP_080886777.1">
    <property type="nucleotide sequence ID" value="NZ_LT828648.1"/>
</dbReference>
<dbReference type="InterPro" id="IPR025662">
    <property type="entry name" value="Sigma_54_int_dom_ATP-bd_1"/>
</dbReference>
<feature type="domain" description="Sigma-54 factor interaction" evidence="4">
    <location>
        <begin position="167"/>
        <end position="396"/>
    </location>
</feature>
<evidence type="ECO:0000259" key="5">
    <source>
        <dbReference type="PROSITE" id="PS50110"/>
    </source>
</evidence>
<organism evidence="6 7">
    <name type="scientific">Nitrospira japonica</name>
    <dbReference type="NCBI Taxonomy" id="1325564"/>
    <lineage>
        <taxon>Bacteria</taxon>
        <taxon>Pseudomonadati</taxon>
        <taxon>Nitrospirota</taxon>
        <taxon>Nitrospiria</taxon>
        <taxon>Nitrospirales</taxon>
        <taxon>Nitrospiraceae</taxon>
        <taxon>Nitrospira</taxon>
    </lineage>
</organism>
<dbReference type="Proteomes" id="UP000192042">
    <property type="component" value="Chromosome I"/>
</dbReference>
<accession>A0A1W1I5U9</accession>
<dbReference type="InterPro" id="IPR002078">
    <property type="entry name" value="Sigma_54_int"/>
</dbReference>
<dbReference type="KEGG" id="nja:NSJP_2215"/>
<evidence type="ECO:0000313" key="6">
    <source>
        <dbReference type="EMBL" id="SLM48387.1"/>
    </source>
</evidence>
<evidence type="ECO:0000256" key="2">
    <source>
        <dbReference type="ARBA" id="ARBA00022840"/>
    </source>
</evidence>
<dbReference type="GO" id="GO:0006355">
    <property type="term" value="P:regulation of DNA-templated transcription"/>
    <property type="evidence" value="ECO:0007669"/>
    <property type="project" value="InterPro"/>
</dbReference>
<proteinExistence type="predicted"/>
<dbReference type="SUPFAM" id="SSF52540">
    <property type="entry name" value="P-loop containing nucleoside triphosphate hydrolases"/>
    <property type="match status" value="1"/>
</dbReference>
<dbReference type="Pfam" id="PF00072">
    <property type="entry name" value="Response_reg"/>
    <property type="match status" value="1"/>
</dbReference>
<evidence type="ECO:0000313" key="7">
    <source>
        <dbReference type="Proteomes" id="UP000192042"/>
    </source>
</evidence>
<dbReference type="InterPro" id="IPR025943">
    <property type="entry name" value="Sigma_54_int_dom_ATP-bd_2"/>
</dbReference>
<dbReference type="Gene3D" id="3.40.50.2300">
    <property type="match status" value="1"/>
</dbReference>
<dbReference type="AlphaFoldDB" id="A0A1W1I5U9"/>
<dbReference type="GO" id="GO:0005524">
    <property type="term" value="F:ATP binding"/>
    <property type="evidence" value="ECO:0007669"/>
    <property type="project" value="UniProtKB-KW"/>
</dbReference>
<dbReference type="FunFam" id="3.40.50.300:FF:000006">
    <property type="entry name" value="DNA-binding transcriptional regulator NtrC"/>
    <property type="match status" value="1"/>
</dbReference>
<dbReference type="SMART" id="SM00448">
    <property type="entry name" value="REC"/>
    <property type="match status" value="1"/>
</dbReference>
<dbReference type="InterPro" id="IPR027417">
    <property type="entry name" value="P-loop_NTPase"/>
</dbReference>
<dbReference type="Gene3D" id="1.10.8.60">
    <property type="match status" value="1"/>
</dbReference>
<dbReference type="PROSITE" id="PS50110">
    <property type="entry name" value="RESPONSE_REGULATORY"/>
    <property type="match status" value="1"/>
</dbReference>
<evidence type="ECO:0000256" key="3">
    <source>
        <dbReference type="PROSITE-ProRule" id="PRU00169"/>
    </source>
</evidence>
<evidence type="ECO:0000259" key="4">
    <source>
        <dbReference type="PROSITE" id="PS50045"/>
    </source>
</evidence>
<gene>
    <name evidence="6" type="ORF">NSJP_2215</name>
</gene>
<dbReference type="STRING" id="1325564.NSJP_2215"/>
<dbReference type="GO" id="GO:0000160">
    <property type="term" value="P:phosphorelay signal transduction system"/>
    <property type="evidence" value="ECO:0007669"/>
    <property type="project" value="InterPro"/>
</dbReference>
<dbReference type="PROSITE" id="PS00675">
    <property type="entry name" value="SIGMA54_INTERACT_1"/>
    <property type="match status" value="1"/>
</dbReference>
<keyword evidence="1" id="KW-0547">Nucleotide-binding</keyword>
<dbReference type="PANTHER" id="PTHR32071">
    <property type="entry name" value="TRANSCRIPTIONAL REGULATORY PROTEIN"/>
    <property type="match status" value="1"/>
</dbReference>
<dbReference type="OrthoDB" id="9771372at2"/>
<reference evidence="6 7" key="1">
    <citation type="submission" date="2017-03" db="EMBL/GenBank/DDBJ databases">
        <authorList>
            <person name="Afonso C.L."/>
            <person name="Miller P.J."/>
            <person name="Scott M.A."/>
            <person name="Spackman E."/>
            <person name="Goraichik I."/>
            <person name="Dimitrov K.M."/>
            <person name="Suarez D.L."/>
            <person name="Swayne D.E."/>
        </authorList>
    </citation>
    <scope>NUCLEOTIDE SEQUENCE [LARGE SCALE GENOMIC DNA]</scope>
    <source>
        <strain evidence="6">Genome sequencing of Nitrospira japonica strain NJ11</strain>
    </source>
</reference>
<dbReference type="SMART" id="SM00382">
    <property type="entry name" value="AAA"/>
    <property type="match status" value="1"/>
</dbReference>
<dbReference type="InterPro" id="IPR003593">
    <property type="entry name" value="AAA+_ATPase"/>
</dbReference>
<keyword evidence="2" id="KW-0067">ATP-binding</keyword>
<dbReference type="Pfam" id="PF25601">
    <property type="entry name" value="AAA_lid_14"/>
    <property type="match status" value="1"/>
</dbReference>
<name>A0A1W1I5U9_9BACT</name>
<dbReference type="Gene3D" id="3.40.50.300">
    <property type="entry name" value="P-loop containing nucleotide triphosphate hydrolases"/>
    <property type="match status" value="1"/>
</dbReference>
<dbReference type="CDD" id="cd00009">
    <property type="entry name" value="AAA"/>
    <property type="match status" value="1"/>
</dbReference>
<evidence type="ECO:0000256" key="1">
    <source>
        <dbReference type="ARBA" id="ARBA00022741"/>
    </source>
</evidence>
<dbReference type="PROSITE" id="PS50045">
    <property type="entry name" value="SIGMA54_INTERACT_4"/>
    <property type="match status" value="1"/>
</dbReference>
<dbReference type="InterPro" id="IPR058031">
    <property type="entry name" value="AAA_lid_NorR"/>
</dbReference>
<feature type="modified residue" description="4-aspartylphosphate" evidence="3">
    <location>
        <position position="77"/>
    </location>
</feature>
<keyword evidence="3" id="KW-0597">Phosphoprotein</keyword>